<gene>
    <name evidence="1" type="ORF">DEBR0S8_01332G</name>
</gene>
<dbReference type="InterPro" id="IPR036639">
    <property type="entry name" value="Cyt_c_oxidase_su4_sf"/>
</dbReference>
<dbReference type="Proteomes" id="UP000478008">
    <property type="component" value="Unassembled WGS sequence"/>
</dbReference>
<dbReference type="EMBL" id="CABFWN010000008">
    <property type="protein sequence ID" value="VUG20421.1"/>
    <property type="molecule type" value="Genomic_DNA"/>
</dbReference>
<dbReference type="AlphaFoldDB" id="A0A7D9H2S8"/>
<proteinExistence type="predicted"/>
<evidence type="ECO:0000313" key="2">
    <source>
        <dbReference type="Proteomes" id="UP000478008"/>
    </source>
</evidence>
<sequence length="391" mass="44961">MAIIGVILLPKPNRLVGSTNRISTFIRLMSTEPNKGKYGVPTADQIRAAVEKKRDAQKRKKILLNMSIRDVLSSFTGEGDLEEEDFDLKKFDPAPYYANPAAFKKLPYYHRHFMGEQVKELQKRSWKLLSIDQKRFCYWLAYGSFGPREGFPNMYDYYSVSGKGGLNEIAPSDGLAGLDNEKNKEISQNMPPKAQQADELTEIIQQVGEKTGKPEQERQAFVLQHSGDKIKKRDTVLARNARKLDPADMMNRKAGIPPDLPFRYPSVLKTARPTAETPIRRLPELDARSFGFKRLKQYQQDRRMNPYNRILIAVLTILTVLAFRHDRKVNLTGSVPVNGWEEEQRQIKEYEEQTAAKKENERLSKLLDESLEVSQSKETGSGRKWYYLWLA</sequence>
<evidence type="ECO:0000313" key="1">
    <source>
        <dbReference type="EMBL" id="VUG20421.1"/>
    </source>
</evidence>
<dbReference type="GO" id="GO:0006123">
    <property type="term" value="P:mitochondrial electron transport, cytochrome c to oxygen"/>
    <property type="evidence" value="ECO:0007669"/>
    <property type="project" value="InterPro"/>
</dbReference>
<keyword evidence="2" id="KW-1185">Reference proteome</keyword>
<dbReference type="GO" id="GO:0045277">
    <property type="term" value="C:respiratory chain complex IV"/>
    <property type="evidence" value="ECO:0007669"/>
    <property type="project" value="InterPro"/>
</dbReference>
<protein>
    <submittedName>
        <fullName evidence="1">DEBR0S8_01332g1_1</fullName>
    </submittedName>
</protein>
<reference evidence="1 2" key="1">
    <citation type="submission" date="2019-07" db="EMBL/GenBank/DDBJ databases">
        <authorList>
            <person name="Friedrich A."/>
            <person name="Schacherer J."/>
        </authorList>
    </citation>
    <scope>NUCLEOTIDE SEQUENCE [LARGE SCALE GENOMIC DNA]</scope>
</reference>
<name>A0A7D9H2S8_DEKBR</name>
<organism evidence="1 2">
    <name type="scientific">Dekkera bruxellensis</name>
    <name type="common">Brettanomyces custersii</name>
    <dbReference type="NCBI Taxonomy" id="5007"/>
    <lineage>
        <taxon>Eukaryota</taxon>
        <taxon>Fungi</taxon>
        <taxon>Dikarya</taxon>
        <taxon>Ascomycota</taxon>
        <taxon>Saccharomycotina</taxon>
        <taxon>Pichiomycetes</taxon>
        <taxon>Pichiales</taxon>
        <taxon>Pichiaceae</taxon>
        <taxon>Brettanomyces</taxon>
    </lineage>
</organism>
<accession>A0A7D9H2S8</accession>
<dbReference type="SUPFAM" id="SSF81406">
    <property type="entry name" value="Mitochondrial cytochrome c oxidase subunit IV"/>
    <property type="match status" value="1"/>
</dbReference>
<dbReference type="GO" id="GO:0005739">
    <property type="term" value="C:mitochondrion"/>
    <property type="evidence" value="ECO:0007669"/>
    <property type="project" value="GOC"/>
</dbReference>